<dbReference type="EMBL" id="LKCN02000010">
    <property type="protein sequence ID" value="RCI11277.1"/>
    <property type="molecule type" value="Genomic_DNA"/>
</dbReference>
<evidence type="ECO:0000313" key="3">
    <source>
        <dbReference type="Proteomes" id="UP000253664"/>
    </source>
</evidence>
<keyword evidence="3" id="KW-1185">Reference proteome</keyword>
<comment type="caution">
    <text evidence="2">The sequence shown here is derived from an EMBL/GenBank/DDBJ whole genome shotgun (WGS) entry which is preliminary data.</text>
</comment>
<keyword evidence="1" id="KW-0472">Membrane</keyword>
<feature type="transmembrane region" description="Helical" evidence="1">
    <location>
        <begin position="20"/>
        <end position="39"/>
    </location>
</feature>
<dbReference type="OrthoDB" id="43906at2759"/>
<evidence type="ECO:0000256" key="1">
    <source>
        <dbReference type="SAM" id="Phobius"/>
    </source>
</evidence>
<keyword evidence="1" id="KW-0812">Transmembrane</keyword>
<dbReference type="AlphaFoldDB" id="A0A367LA23"/>
<proteinExistence type="predicted"/>
<keyword evidence="1" id="KW-1133">Transmembrane helix</keyword>
<gene>
    <name evidence="2" type="ORF">L249_7478</name>
</gene>
<reference evidence="2 3" key="1">
    <citation type="journal article" date="2015" name="BMC Genomics">
        <title>Insights from the genome of Ophiocordyceps polyrhachis-furcata to pathogenicity and host specificity in insect fungi.</title>
        <authorList>
            <person name="Wichadakul D."/>
            <person name="Kobmoo N."/>
            <person name="Ingsriswang S."/>
            <person name="Tangphatsornruang S."/>
            <person name="Chantasingh D."/>
            <person name="Luangsa-ard J.J."/>
            <person name="Eurwilaichitr L."/>
        </authorList>
    </citation>
    <scope>NUCLEOTIDE SEQUENCE [LARGE SCALE GENOMIC DNA]</scope>
    <source>
        <strain evidence="2 3">BCC 54312</strain>
    </source>
</reference>
<protein>
    <submittedName>
        <fullName evidence="2">Uncharacterized protein</fullName>
    </submittedName>
</protein>
<name>A0A367LA23_9HYPO</name>
<dbReference type="Proteomes" id="UP000253664">
    <property type="component" value="Unassembled WGS sequence"/>
</dbReference>
<accession>A0A367LA23</accession>
<sequence>MAQPTAEDYDYEALPPNFSLVQNMVAGAFAGIAVGWTFVARRPGTDLAQEHTVMYPIDAIKASSALLRHMLWIPS</sequence>
<organism evidence="2 3">
    <name type="scientific">Ophiocordyceps polyrhachis-furcata BCC 54312</name>
    <dbReference type="NCBI Taxonomy" id="1330021"/>
    <lineage>
        <taxon>Eukaryota</taxon>
        <taxon>Fungi</taxon>
        <taxon>Dikarya</taxon>
        <taxon>Ascomycota</taxon>
        <taxon>Pezizomycotina</taxon>
        <taxon>Sordariomycetes</taxon>
        <taxon>Hypocreomycetidae</taxon>
        <taxon>Hypocreales</taxon>
        <taxon>Ophiocordycipitaceae</taxon>
        <taxon>Ophiocordyceps</taxon>
    </lineage>
</organism>
<dbReference type="STRING" id="1330021.A0A367LA23"/>
<evidence type="ECO:0000313" key="2">
    <source>
        <dbReference type="EMBL" id="RCI11277.1"/>
    </source>
</evidence>